<gene>
    <name evidence="6" type="ORF">SAMN05892877_104322</name>
</gene>
<dbReference type="Pfam" id="PF00440">
    <property type="entry name" value="TetR_N"/>
    <property type="match status" value="1"/>
</dbReference>
<dbReference type="GO" id="GO:0003677">
    <property type="term" value="F:DNA binding"/>
    <property type="evidence" value="ECO:0007669"/>
    <property type="project" value="UniProtKB-UniRule"/>
</dbReference>
<proteinExistence type="predicted"/>
<dbReference type="PRINTS" id="PR00455">
    <property type="entry name" value="HTHTETR"/>
</dbReference>
<evidence type="ECO:0000259" key="5">
    <source>
        <dbReference type="PROSITE" id="PS50977"/>
    </source>
</evidence>
<dbReference type="PROSITE" id="PS50977">
    <property type="entry name" value="HTH_TETR_2"/>
    <property type="match status" value="1"/>
</dbReference>
<evidence type="ECO:0000256" key="4">
    <source>
        <dbReference type="PROSITE-ProRule" id="PRU00335"/>
    </source>
</evidence>
<keyword evidence="7" id="KW-1185">Reference proteome</keyword>
<dbReference type="PROSITE" id="PS01081">
    <property type="entry name" value="HTH_TETR_1"/>
    <property type="match status" value="1"/>
</dbReference>
<dbReference type="Proteomes" id="UP000219167">
    <property type="component" value="Unassembled WGS sequence"/>
</dbReference>
<dbReference type="InterPro" id="IPR023772">
    <property type="entry name" value="DNA-bd_HTH_TetR-type_CS"/>
</dbReference>
<organism evidence="6 7">
    <name type="scientific">Rhizobium subbaraonis</name>
    <dbReference type="NCBI Taxonomy" id="908946"/>
    <lineage>
        <taxon>Bacteria</taxon>
        <taxon>Pseudomonadati</taxon>
        <taxon>Pseudomonadota</taxon>
        <taxon>Alphaproteobacteria</taxon>
        <taxon>Hyphomicrobiales</taxon>
        <taxon>Rhizobiaceae</taxon>
        <taxon>Rhizobium/Agrobacterium group</taxon>
        <taxon>Rhizobium</taxon>
    </lineage>
</organism>
<keyword evidence="3" id="KW-0804">Transcription</keyword>
<dbReference type="AlphaFoldDB" id="A0A285U7Q5"/>
<evidence type="ECO:0000256" key="2">
    <source>
        <dbReference type="ARBA" id="ARBA00023125"/>
    </source>
</evidence>
<dbReference type="PANTHER" id="PTHR47506:SF1">
    <property type="entry name" value="HTH-TYPE TRANSCRIPTIONAL REGULATOR YJDC"/>
    <property type="match status" value="1"/>
</dbReference>
<dbReference type="InterPro" id="IPR001647">
    <property type="entry name" value="HTH_TetR"/>
</dbReference>
<keyword evidence="1" id="KW-0805">Transcription regulation</keyword>
<evidence type="ECO:0000256" key="3">
    <source>
        <dbReference type="ARBA" id="ARBA00023163"/>
    </source>
</evidence>
<feature type="domain" description="HTH tetR-type" evidence="5">
    <location>
        <begin position="7"/>
        <end position="67"/>
    </location>
</feature>
<evidence type="ECO:0000313" key="6">
    <source>
        <dbReference type="EMBL" id="SOC37859.1"/>
    </source>
</evidence>
<dbReference type="PANTHER" id="PTHR47506">
    <property type="entry name" value="TRANSCRIPTIONAL REGULATORY PROTEIN"/>
    <property type="match status" value="1"/>
</dbReference>
<dbReference type="InterPro" id="IPR009057">
    <property type="entry name" value="Homeodomain-like_sf"/>
</dbReference>
<name>A0A285U7Q5_9HYPH</name>
<evidence type="ECO:0000313" key="7">
    <source>
        <dbReference type="Proteomes" id="UP000219167"/>
    </source>
</evidence>
<dbReference type="Gene3D" id="1.10.357.10">
    <property type="entry name" value="Tetracycline Repressor, domain 2"/>
    <property type="match status" value="1"/>
</dbReference>
<dbReference type="SUPFAM" id="SSF46689">
    <property type="entry name" value="Homeodomain-like"/>
    <property type="match status" value="1"/>
</dbReference>
<dbReference type="EMBL" id="OBQD01000004">
    <property type="protein sequence ID" value="SOC37859.1"/>
    <property type="molecule type" value="Genomic_DNA"/>
</dbReference>
<reference evidence="6 7" key="1">
    <citation type="submission" date="2017-08" db="EMBL/GenBank/DDBJ databases">
        <authorList>
            <person name="de Groot N.N."/>
        </authorList>
    </citation>
    <scope>NUCLEOTIDE SEQUENCE [LARGE SCALE GENOMIC DNA]</scope>
    <source>
        <strain evidence="6 7">JC85</strain>
    </source>
</reference>
<accession>A0A285U7Q5</accession>
<sequence>MEAKNEDPRRDVILQAAFKVFVTYGFRRTSMSDIANAAGLSRPGLYQHFDSKADIFRAYVALMKQTTLKAIETAFAGEGAFKDKLATALDGAFLSPHRLISDSPHGDELLGVNKEIASDLFADWMQGAEAAFSTAFAAEAQAGRIDFTASSLDPESLARLIIDTMEGIKMRMVSLGDAERAITDLGRLVAAAVER</sequence>
<feature type="DNA-binding region" description="H-T-H motif" evidence="4">
    <location>
        <begin position="30"/>
        <end position="49"/>
    </location>
</feature>
<protein>
    <submittedName>
        <fullName evidence="6">TetR family transcriptional regulator</fullName>
    </submittedName>
</protein>
<keyword evidence="2 4" id="KW-0238">DNA-binding</keyword>
<dbReference type="FunFam" id="1.10.10.60:FF:000141">
    <property type="entry name" value="TetR family transcriptional regulator"/>
    <property type="match status" value="1"/>
</dbReference>
<evidence type="ECO:0000256" key="1">
    <source>
        <dbReference type="ARBA" id="ARBA00023015"/>
    </source>
</evidence>
<dbReference type="RefSeq" id="WP_176526687.1">
    <property type="nucleotide sequence ID" value="NZ_OBQD01000004.1"/>
</dbReference>